<proteinExistence type="predicted"/>
<dbReference type="AlphaFoldDB" id="A0A8K0XTG0"/>
<dbReference type="Proteomes" id="UP000813824">
    <property type="component" value="Unassembled WGS sequence"/>
</dbReference>
<protein>
    <submittedName>
        <fullName evidence="1">Uncharacterized protein</fullName>
    </submittedName>
</protein>
<comment type="caution">
    <text evidence="1">The sequence shown here is derived from an EMBL/GenBank/DDBJ whole genome shotgun (WGS) entry which is preliminary data.</text>
</comment>
<reference evidence="1" key="1">
    <citation type="journal article" date="2021" name="New Phytol.">
        <title>Evolutionary innovations through gain and loss of genes in the ectomycorrhizal Boletales.</title>
        <authorList>
            <person name="Wu G."/>
            <person name="Miyauchi S."/>
            <person name="Morin E."/>
            <person name="Kuo A."/>
            <person name="Drula E."/>
            <person name="Varga T."/>
            <person name="Kohler A."/>
            <person name="Feng B."/>
            <person name="Cao Y."/>
            <person name="Lipzen A."/>
            <person name="Daum C."/>
            <person name="Hundley H."/>
            <person name="Pangilinan J."/>
            <person name="Johnson J."/>
            <person name="Barry K."/>
            <person name="LaButti K."/>
            <person name="Ng V."/>
            <person name="Ahrendt S."/>
            <person name="Min B."/>
            <person name="Choi I.G."/>
            <person name="Park H."/>
            <person name="Plett J.M."/>
            <person name="Magnuson J."/>
            <person name="Spatafora J.W."/>
            <person name="Nagy L.G."/>
            <person name="Henrissat B."/>
            <person name="Grigoriev I.V."/>
            <person name="Yang Z.L."/>
            <person name="Xu J."/>
            <person name="Martin F.M."/>
        </authorList>
    </citation>
    <scope>NUCLEOTIDE SEQUENCE</scope>
    <source>
        <strain evidence="1">KKN 215</strain>
    </source>
</reference>
<name>A0A8K0XTG0_9AGAR</name>
<sequence length="90" mass="9846">MSLGWLFCGIQVIAECLDTTRLRKDQSQRSMSCTSIPYACRPLAQYTPVILGLTTRPAGARGVASSCPPGFRDRSSHWVLSAVAIFVYAH</sequence>
<evidence type="ECO:0000313" key="2">
    <source>
        <dbReference type="Proteomes" id="UP000813824"/>
    </source>
</evidence>
<organism evidence="1 2">
    <name type="scientific">Cristinia sonorae</name>
    <dbReference type="NCBI Taxonomy" id="1940300"/>
    <lineage>
        <taxon>Eukaryota</taxon>
        <taxon>Fungi</taxon>
        <taxon>Dikarya</taxon>
        <taxon>Basidiomycota</taxon>
        <taxon>Agaricomycotina</taxon>
        <taxon>Agaricomycetes</taxon>
        <taxon>Agaricomycetidae</taxon>
        <taxon>Agaricales</taxon>
        <taxon>Pleurotineae</taxon>
        <taxon>Stephanosporaceae</taxon>
        <taxon>Cristinia</taxon>
    </lineage>
</organism>
<keyword evidence="2" id="KW-1185">Reference proteome</keyword>
<accession>A0A8K0XTG0</accession>
<gene>
    <name evidence="1" type="ORF">BXZ70DRAFT_530879</name>
</gene>
<dbReference type="EMBL" id="JAEVFJ010000004">
    <property type="protein sequence ID" value="KAH8105507.1"/>
    <property type="molecule type" value="Genomic_DNA"/>
</dbReference>
<evidence type="ECO:0000313" key="1">
    <source>
        <dbReference type="EMBL" id="KAH8105507.1"/>
    </source>
</evidence>